<name>A0A0H5R5F0_9EUKA</name>
<keyword evidence="2" id="KW-0732">Signal</keyword>
<evidence type="ECO:0000313" key="3">
    <source>
        <dbReference type="EMBL" id="CRZ09012.1"/>
    </source>
</evidence>
<sequence>MNSSSLFIFAAMAVFALLSSVEVHAADTSTNAPDQKLTQVNQTVEPVSDKTAASKTLEPNDNGVFKTSGPSLSLIMDGQMGSKYLDCTNSVGESGNGSNPQELAYLILQCMSKTSGSPPTSKDTFLSMLRVISLIYISKDSDLKQELLVHEGLTDQVEIDILDSFINLYILSTFGDVSTPFGDSSIPPNQDGLLEKSGANGDDSIPK</sequence>
<protein>
    <submittedName>
        <fullName evidence="3">Uncharacterized protein</fullName>
    </submittedName>
</protein>
<organism evidence="3">
    <name type="scientific">Spongospora subterranea</name>
    <dbReference type="NCBI Taxonomy" id="70186"/>
    <lineage>
        <taxon>Eukaryota</taxon>
        <taxon>Sar</taxon>
        <taxon>Rhizaria</taxon>
        <taxon>Endomyxa</taxon>
        <taxon>Phytomyxea</taxon>
        <taxon>Plasmodiophorida</taxon>
        <taxon>Plasmodiophoridae</taxon>
        <taxon>Spongospora</taxon>
    </lineage>
</organism>
<reference evidence="3" key="1">
    <citation type="submission" date="2015-04" db="EMBL/GenBank/DDBJ databases">
        <title>The genome sequence of the plant pathogenic Rhizarian Plasmodiophora brassicae reveals insights in its biotrophic life cycle and the origin of chitin synthesis.</title>
        <authorList>
            <person name="Schwelm A."/>
            <person name="Fogelqvist J."/>
            <person name="Knaust A."/>
            <person name="Julke S."/>
            <person name="Lilja T."/>
            <person name="Dhandapani V."/>
            <person name="Bonilla-Rosso G."/>
            <person name="Karlsson M."/>
            <person name="Shevchenko A."/>
            <person name="Choi S.R."/>
            <person name="Kim H.G."/>
            <person name="Park J.Y."/>
            <person name="Lim Y.P."/>
            <person name="Ludwig-Muller J."/>
            <person name="Dixelius C."/>
        </authorList>
    </citation>
    <scope>NUCLEOTIDE SEQUENCE</scope>
    <source>
        <tissue evidence="3">Potato root galls</tissue>
    </source>
</reference>
<feature type="compositionally biased region" description="Polar residues" evidence="1">
    <location>
        <begin position="45"/>
        <end position="59"/>
    </location>
</feature>
<feature type="signal peptide" evidence="2">
    <location>
        <begin position="1"/>
        <end position="25"/>
    </location>
</feature>
<dbReference type="AlphaFoldDB" id="A0A0H5R5F0"/>
<feature type="chain" id="PRO_5005223017" evidence="2">
    <location>
        <begin position="26"/>
        <end position="207"/>
    </location>
</feature>
<evidence type="ECO:0000256" key="1">
    <source>
        <dbReference type="SAM" id="MobiDB-lite"/>
    </source>
</evidence>
<dbReference type="EMBL" id="HACM01008570">
    <property type="protein sequence ID" value="CRZ09012.1"/>
    <property type="molecule type" value="Transcribed_RNA"/>
</dbReference>
<feature type="region of interest" description="Disordered" evidence="1">
    <location>
        <begin position="185"/>
        <end position="207"/>
    </location>
</feature>
<evidence type="ECO:0000256" key="2">
    <source>
        <dbReference type="SAM" id="SignalP"/>
    </source>
</evidence>
<accession>A0A0H5R5F0</accession>
<feature type="region of interest" description="Disordered" evidence="1">
    <location>
        <begin position="45"/>
        <end position="65"/>
    </location>
</feature>
<proteinExistence type="predicted"/>